<gene>
    <name evidence="2" type="ORF">G9470_02210</name>
</gene>
<keyword evidence="3" id="KW-1185">Reference proteome</keyword>
<evidence type="ECO:0000259" key="1">
    <source>
        <dbReference type="Pfam" id="PF06250"/>
    </source>
</evidence>
<dbReference type="Gene3D" id="3.40.1350.10">
    <property type="match status" value="1"/>
</dbReference>
<organism evidence="2 3">
    <name type="scientific">Lacrimispora defluvii</name>
    <dbReference type="NCBI Taxonomy" id="2719233"/>
    <lineage>
        <taxon>Bacteria</taxon>
        <taxon>Bacillati</taxon>
        <taxon>Bacillota</taxon>
        <taxon>Clostridia</taxon>
        <taxon>Lachnospirales</taxon>
        <taxon>Lachnospiraceae</taxon>
        <taxon>Lacrimispora</taxon>
    </lineage>
</organism>
<dbReference type="PANTHER" id="PTHR30547">
    <property type="entry name" value="UNCHARACTERIZED PROTEIN YHCG-RELATED"/>
    <property type="match status" value="1"/>
</dbReference>
<proteinExistence type="predicted"/>
<evidence type="ECO:0000313" key="2">
    <source>
        <dbReference type="EMBL" id="NNJ28616.1"/>
    </source>
</evidence>
<name>A0ABX1VKB6_9FIRM</name>
<dbReference type="EMBL" id="JAAOXG010000002">
    <property type="protein sequence ID" value="NNJ28616.1"/>
    <property type="molecule type" value="Genomic_DNA"/>
</dbReference>
<dbReference type="Proteomes" id="UP000539052">
    <property type="component" value="Unassembled WGS sequence"/>
</dbReference>
<comment type="caution">
    <text evidence="2">The sequence shown here is derived from an EMBL/GenBank/DDBJ whole genome shotgun (WGS) entry which is preliminary data.</text>
</comment>
<sequence length="192" mass="22534">MQGLTTTYKRDKLEFIKNPVVAEFLGLSEDVSFTENDLESSILSNLQKFIMELGKGYAFVARQQHIHTEKQEYYIDLVFYNYILKCFVLFDLKINKITHQDVGQMDMYIRMYDEMKRGEGDNPTLGVLLCADTDEDIVKYSVLHGNEQLFATKYKLYLPSEEELRAEIETQKAMFLLQQQEKNTEIDESETY</sequence>
<evidence type="ECO:0000313" key="3">
    <source>
        <dbReference type="Proteomes" id="UP000539052"/>
    </source>
</evidence>
<accession>A0ABX1VKB6</accession>
<feature type="domain" description="YhcG PDDEXK nuclease" evidence="1">
    <location>
        <begin position="14"/>
        <end position="168"/>
    </location>
</feature>
<dbReference type="Pfam" id="PF06250">
    <property type="entry name" value="YhcG_C"/>
    <property type="match status" value="1"/>
</dbReference>
<protein>
    <submittedName>
        <fullName evidence="2">DUF1016 domain-containing protein</fullName>
    </submittedName>
</protein>
<dbReference type="InterPro" id="IPR011856">
    <property type="entry name" value="tRNA_endonuc-like_dom_sf"/>
</dbReference>
<dbReference type="PANTHER" id="PTHR30547:SF5">
    <property type="entry name" value="NUCLEASE YHCG-RELATED"/>
    <property type="match status" value="1"/>
</dbReference>
<dbReference type="InterPro" id="IPR053148">
    <property type="entry name" value="PD-DEXK-like_domain"/>
</dbReference>
<reference evidence="2 3" key="1">
    <citation type="submission" date="2020-03" db="EMBL/GenBank/DDBJ databases">
        <title>Genome Sequence of industrial isolate, B5A.</title>
        <authorList>
            <person name="Sharma S."/>
            <person name="Patil P.B."/>
            <person name="Korpole S."/>
        </authorList>
    </citation>
    <scope>NUCLEOTIDE SEQUENCE [LARGE SCALE GENOMIC DNA]</scope>
    <source>
        <strain evidence="2 3">PI-S10-B5A</strain>
    </source>
</reference>
<dbReference type="InterPro" id="IPR009362">
    <property type="entry name" value="YhcG_C"/>
</dbReference>